<feature type="region of interest" description="Disordered" evidence="1">
    <location>
        <begin position="1"/>
        <end position="27"/>
    </location>
</feature>
<gene>
    <name evidence="2" type="ORF">BUALT_Bualt09G0039900</name>
</gene>
<name>A0AAV6XAP7_9LAMI</name>
<protein>
    <submittedName>
        <fullName evidence="2">Uncharacterized protein</fullName>
    </submittedName>
</protein>
<dbReference type="EMBL" id="WHWC01000009">
    <property type="protein sequence ID" value="KAG8376215.1"/>
    <property type="molecule type" value="Genomic_DNA"/>
</dbReference>
<organism evidence="2 3">
    <name type="scientific">Buddleja alternifolia</name>
    <dbReference type="NCBI Taxonomy" id="168488"/>
    <lineage>
        <taxon>Eukaryota</taxon>
        <taxon>Viridiplantae</taxon>
        <taxon>Streptophyta</taxon>
        <taxon>Embryophyta</taxon>
        <taxon>Tracheophyta</taxon>
        <taxon>Spermatophyta</taxon>
        <taxon>Magnoliopsida</taxon>
        <taxon>eudicotyledons</taxon>
        <taxon>Gunneridae</taxon>
        <taxon>Pentapetalae</taxon>
        <taxon>asterids</taxon>
        <taxon>lamiids</taxon>
        <taxon>Lamiales</taxon>
        <taxon>Scrophulariaceae</taxon>
        <taxon>Buddlejeae</taxon>
        <taxon>Buddleja</taxon>
    </lineage>
</organism>
<evidence type="ECO:0000313" key="2">
    <source>
        <dbReference type="EMBL" id="KAG8376215.1"/>
    </source>
</evidence>
<accession>A0AAV6XAP7</accession>
<comment type="caution">
    <text evidence="2">The sequence shown here is derived from an EMBL/GenBank/DDBJ whole genome shotgun (WGS) entry which is preliminary data.</text>
</comment>
<dbReference type="AlphaFoldDB" id="A0AAV6XAP7"/>
<reference evidence="2" key="1">
    <citation type="submission" date="2019-10" db="EMBL/GenBank/DDBJ databases">
        <authorList>
            <person name="Zhang R."/>
            <person name="Pan Y."/>
            <person name="Wang J."/>
            <person name="Ma R."/>
            <person name="Yu S."/>
        </authorList>
    </citation>
    <scope>NUCLEOTIDE SEQUENCE</scope>
    <source>
        <strain evidence="2">LA-IB0</strain>
        <tissue evidence="2">Leaf</tissue>
    </source>
</reference>
<sequence length="106" mass="11944">MSRNSSSNSSSSQGRRSQHQSSGSGSVHLPQCGCGFELPLLTAWTEHNPGRRFRMCQITENHHIVVYSIGWIQKFVKGAKNFFLTRTKELCVWRMTSIGSTEGRKV</sequence>
<evidence type="ECO:0000256" key="1">
    <source>
        <dbReference type="SAM" id="MobiDB-lite"/>
    </source>
</evidence>
<feature type="compositionally biased region" description="Low complexity" evidence="1">
    <location>
        <begin position="1"/>
        <end position="26"/>
    </location>
</feature>
<evidence type="ECO:0000313" key="3">
    <source>
        <dbReference type="Proteomes" id="UP000826271"/>
    </source>
</evidence>
<keyword evidence="3" id="KW-1185">Reference proteome</keyword>
<proteinExistence type="predicted"/>
<dbReference type="Proteomes" id="UP000826271">
    <property type="component" value="Unassembled WGS sequence"/>
</dbReference>